<comment type="caution">
    <text evidence="1">The sequence shown here is derived from an EMBL/GenBank/DDBJ whole genome shotgun (WGS) entry which is preliminary data.</text>
</comment>
<dbReference type="OrthoDB" id="267093at2"/>
<organism evidence="1 2">
    <name type="scientific">Paenibacillus illinoisensis</name>
    <dbReference type="NCBI Taxonomy" id="59845"/>
    <lineage>
        <taxon>Bacteria</taxon>
        <taxon>Bacillati</taxon>
        <taxon>Bacillota</taxon>
        <taxon>Bacilli</taxon>
        <taxon>Bacillales</taxon>
        <taxon>Paenibacillaceae</taxon>
        <taxon>Paenibacillus</taxon>
    </lineage>
</organism>
<reference evidence="1 2" key="1">
    <citation type="submission" date="2018-01" db="EMBL/GenBank/DDBJ databases">
        <title>Genome sequence of the PGP bacterium Paenibacillus illinoisensis E3.</title>
        <authorList>
            <person name="Rolli E."/>
            <person name="Marasco R."/>
            <person name="Bessem C."/>
            <person name="Michoud G."/>
            <person name="Gaiarsa S."/>
            <person name="Borin S."/>
            <person name="Daffonchio D."/>
        </authorList>
    </citation>
    <scope>NUCLEOTIDE SEQUENCE [LARGE SCALE GENOMIC DNA]</scope>
    <source>
        <strain evidence="1 2">E3</strain>
    </source>
</reference>
<dbReference type="AlphaFoldDB" id="A0A2W0C9G1"/>
<gene>
    <name evidence="1" type="ORF">PIL02S_02621</name>
</gene>
<sequence length="433" mass="48988">MSWLNEQIAEQWRNEGRRYAQSVNDFVRRGMAGEEPDESELTDDGRAGISAQVWDMVKKANEQNDLQRLRTELPAATWPFSETFQSSMQAVCVAGYLNNSTVVFNSGFHTDQGCVYTADSEQVLSFPQYQFAGQSPDAAQYALAGSEGIRVITHPDRHLEGKEVAMFRWDEIQSAIHQALPRIESLADCEYPERTLEGLIPYNEGQALLILSTYGIYLVKHGKVSPIHPDPAEVEEHELEDTQISMGHAAVSQDGRWIAFGSQVSDHMLLDLERNHTYSLYPESSYPHHALFTRDSLKVWFNACHLYNGVTMQVELSEVEGNQSREDWPIMDEIARVYASVEIPEGMVLGDAYGYLKCIDKKGQEVWQHFVGTTIYSLALSSDQSRLAVGTFGGMVHILDLHADHMDDYSIGTGTLREVERFIVWRGEQPLRW</sequence>
<proteinExistence type="predicted"/>
<dbReference type="SUPFAM" id="SSF50969">
    <property type="entry name" value="YVTN repeat-like/Quinoprotein amine dehydrogenase"/>
    <property type="match status" value="1"/>
</dbReference>
<dbReference type="Proteomes" id="UP000247459">
    <property type="component" value="Unassembled WGS sequence"/>
</dbReference>
<evidence type="ECO:0000313" key="2">
    <source>
        <dbReference type="Proteomes" id="UP000247459"/>
    </source>
</evidence>
<dbReference type="EMBL" id="PRLG01000019">
    <property type="protein sequence ID" value="PYY28674.1"/>
    <property type="molecule type" value="Genomic_DNA"/>
</dbReference>
<evidence type="ECO:0000313" key="1">
    <source>
        <dbReference type="EMBL" id="PYY28674.1"/>
    </source>
</evidence>
<accession>A0A2W0C9G1</accession>
<dbReference type="InterPro" id="IPR011044">
    <property type="entry name" value="Quino_amine_DH_bsu"/>
</dbReference>
<protein>
    <submittedName>
        <fullName evidence="1">Uncharacterized protein</fullName>
    </submittedName>
</protein>
<name>A0A2W0C9G1_9BACL</name>
<dbReference type="RefSeq" id="WP_110758855.1">
    <property type="nucleotide sequence ID" value="NZ_PRLG01000019.1"/>
</dbReference>